<reference evidence="3 4" key="1">
    <citation type="journal article" date="2020" name="Microb. Genom.">
        <title>Genetic diversity of clinical and environmental Mucorales isolates obtained from an investigation of mucormycosis cases among solid organ transplant recipients.</title>
        <authorList>
            <person name="Nguyen M.H."/>
            <person name="Kaul D."/>
            <person name="Muto C."/>
            <person name="Cheng S.J."/>
            <person name="Richter R.A."/>
            <person name="Bruno V.M."/>
            <person name="Liu G."/>
            <person name="Beyhan S."/>
            <person name="Sundermann A.J."/>
            <person name="Mounaud S."/>
            <person name="Pasculle A.W."/>
            <person name="Nierman W.C."/>
            <person name="Driscoll E."/>
            <person name="Cumbie R."/>
            <person name="Clancy C.J."/>
            <person name="Dupont C.L."/>
        </authorList>
    </citation>
    <scope>NUCLEOTIDE SEQUENCE [LARGE SCALE GENOMIC DNA]</scope>
    <source>
        <strain evidence="3 4">GL24</strain>
    </source>
</reference>
<evidence type="ECO:0000256" key="1">
    <source>
        <dbReference type="SAM" id="MobiDB-lite"/>
    </source>
</evidence>
<dbReference type="Proteomes" id="UP000740926">
    <property type="component" value="Unassembled WGS sequence"/>
</dbReference>
<protein>
    <submittedName>
        <fullName evidence="3">Uncharacterized protein</fullName>
    </submittedName>
</protein>
<accession>A0A9P6Z3V9</accession>
<sequence length="308" mass="31869">MRTILAISAASATLFTSALAANCNPSYKVPTSGECYTNCNIKAGEKYVSGWTMDPSSELFIKSLSIMCNKTGPNYTSFMTTAGICMAGCTGSNPDDFNNEFAGACAWWNEHKNDKCSADKTTTKVTTTKATTTKVTTTTKTTNTPTTKGDKTATASTSNTKTGSSSTSVGSTATATVTVTVTECATPTSAVCQSGYRGKKNGRGPEGACCSTSSDCQESCVKGKCDAPVASTCYTGSQGKRRGDGYNGACCKTSDDCWESCVKGKCNGPSLASCSTGYSGKRRGNGPKDACCSSSKDCKESCVKGKCN</sequence>
<proteinExistence type="predicted"/>
<gene>
    <name evidence="3" type="ORF">G6F50_005668</name>
</gene>
<evidence type="ECO:0000313" key="4">
    <source>
        <dbReference type="Proteomes" id="UP000740926"/>
    </source>
</evidence>
<keyword evidence="4" id="KW-1185">Reference proteome</keyword>
<dbReference type="AlphaFoldDB" id="A0A9P6Z3V9"/>
<dbReference type="EMBL" id="JAANIU010000774">
    <property type="protein sequence ID" value="KAG1570238.1"/>
    <property type="molecule type" value="Genomic_DNA"/>
</dbReference>
<name>A0A9P6Z3V9_9FUNG</name>
<feature type="signal peptide" evidence="2">
    <location>
        <begin position="1"/>
        <end position="20"/>
    </location>
</feature>
<evidence type="ECO:0000256" key="2">
    <source>
        <dbReference type="SAM" id="SignalP"/>
    </source>
</evidence>
<comment type="caution">
    <text evidence="3">The sequence shown here is derived from an EMBL/GenBank/DDBJ whole genome shotgun (WGS) entry which is preliminary data.</text>
</comment>
<feature type="region of interest" description="Disordered" evidence="1">
    <location>
        <begin position="135"/>
        <end position="169"/>
    </location>
</feature>
<dbReference type="OMA" id="DCWESCI"/>
<organism evidence="3 4">
    <name type="scientific">Rhizopus delemar</name>
    <dbReference type="NCBI Taxonomy" id="936053"/>
    <lineage>
        <taxon>Eukaryota</taxon>
        <taxon>Fungi</taxon>
        <taxon>Fungi incertae sedis</taxon>
        <taxon>Mucoromycota</taxon>
        <taxon>Mucoromycotina</taxon>
        <taxon>Mucoromycetes</taxon>
        <taxon>Mucorales</taxon>
        <taxon>Mucorineae</taxon>
        <taxon>Rhizopodaceae</taxon>
        <taxon>Rhizopus</taxon>
    </lineage>
</organism>
<keyword evidence="2" id="KW-0732">Signal</keyword>
<evidence type="ECO:0000313" key="3">
    <source>
        <dbReference type="EMBL" id="KAG1570238.1"/>
    </source>
</evidence>
<feature type="chain" id="PRO_5040448682" evidence="2">
    <location>
        <begin position="21"/>
        <end position="308"/>
    </location>
</feature>